<organism evidence="1">
    <name type="scientific">Hyperionvirus sp</name>
    <dbReference type="NCBI Taxonomy" id="2487770"/>
    <lineage>
        <taxon>Viruses</taxon>
        <taxon>Varidnaviria</taxon>
        <taxon>Bamfordvirae</taxon>
        <taxon>Nucleocytoviricota</taxon>
        <taxon>Megaviricetes</taxon>
        <taxon>Imitervirales</taxon>
        <taxon>Mimiviridae</taxon>
        <taxon>Klosneuvirinae</taxon>
    </lineage>
</organism>
<dbReference type="EMBL" id="MK072389">
    <property type="protein sequence ID" value="AYV83499.1"/>
    <property type="molecule type" value="Genomic_DNA"/>
</dbReference>
<dbReference type="InterPro" id="IPR029044">
    <property type="entry name" value="Nucleotide-diphossugar_trans"/>
</dbReference>
<dbReference type="Gene3D" id="3.90.550.20">
    <property type="match status" value="1"/>
</dbReference>
<dbReference type="Pfam" id="PF04488">
    <property type="entry name" value="Gly_transf_sug"/>
    <property type="match status" value="1"/>
</dbReference>
<protein>
    <submittedName>
        <fullName evidence="1">dTDP-6-deoxy-L-lyxo-4-hexulose reductase</fullName>
    </submittedName>
</protein>
<dbReference type="SUPFAM" id="SSF53448">
    <property type="entry name" value="Nucleotide-diphospho-sugar transferases"/>
    <property type="match status" value="1"/>
</dbReference>
<sequence>MNKLPAHFDWKFYISYYADLRENGINNEKKAIAHYLNHGHRENRIFRNSQIIDGFDWEFYISHYGDLPKSGINNEKKAIAHYLNYGHRENRIFNNSQIIDDFDWEFYIGNYEDLRRSGIVNEAQAMKHYRTFGKNEGRKKHGIKKEKWEYPLIPKVGFTYWSGPMSYLHYLTLKSFYILNPDWKIILYRPKYPYLGENTWTTHEQSIKYTGKDYTEEALKLNILVIYIDLRDIGFRNDVPEVFKSNYLNYYVLATDGGVYFDMDILFIKPMNELDLSNKIIVGDSNNLDTVISYHENKESKYFSVGLLMGTPESIFYKMLFEEIPRSFNPTRYMSATNELYPRIFGDLQGIKKKLPDLKFANIGMNVIYPYIHDQMDILFEKNNISLIKNRTIGIHWYNGHPITKKFLNEANYDKDVTINTIIKKYLPNI</sequence>
<evidence type="ECO:0000313" key="1">
    <source>
        <dbReference type="EMBL" id="AYV83499.1"/>
    </source>
</evidence>
<name>A0A3G5ADQ2_9VIRU</name>
<dbReference type="InterPro" id="IPR007577">
    <property type="entry name" value="GlycoTrfase_DXD_sugar-bd_CS"/>
</dbReference>
<accession>A0A3G5ADQ2</accession>
<reference evidence="1" key="1">
    <citation type="submission" date="2018-10" db="EMBL/GenBank/DDBJ databases">
        <title>Hidden diversity of soil giant viruses.</title>
        <authorList>
            <person name="Schulz F."/>
            <person name="Alteio L."/>
            <person name="Goudeau D."/>
            <person name="Ryan E.M."/>
            <person name="Malmstrom R.R."/>
            <person name="Blanchard J."/>
            <person name="Woyke T."/>
        </authorList>
    </citation>
    <scope>NUCLEOTIDE SEQUENCE</scope>
    <source>
        <strain evidence="1">HYV1</strain>
    </source>
</reference>
<proteinExistence type="predicted"/>
<gene>
    <name evidence="1" type="ORF">Hyperionvirus7_70</name>
</gene>